<sequence>MPHFAAKIAGRPLECISNDTSREMAAVQKAQNAPDAHRTRLTGPPFFDIVICNAQHIFSKE</sequence>
<dbReference type="AlphaFoldDB" id="A0A3P3XTK4"/>
<organism evidence="1">
    <name type="scientific">uncultured spirochete</name>
    <dbReference type="NCBI Taxonomy" id="156406"/>
    <lineage>
        <taxon>Bacteria</taxon>
        <taxon>Pseudomonadati</taxon>
        <taxon>Spirochaetota</taxon>
        <taxon>Spirochaetia</taxon>
        <taxon>Spirochaetales</taxon>
        <taxon>environmental samples</taxon>
    </lineage>
</organism>
<protein>
    <submittedName>
        <fullName evidence="1">Uncharacterized protein</fullName>
    </submittedName>
</protein>
<reference evidence="1" key="1">
    <citation type="submission" date="2017-02" db="EMBL/GenBank/DDBJ databases">
        <authorList>
            <person name="Regsiter A."/>
            <person name="William W."/>
        </authorList>
    </citation>
    <scope>NUCLEOTIDE SEQUENCE</scope>
    <source>
        <strain evidence="1">BdmA 4</strain>
    </source>
</reference>
<dbReference type="EMBL" id="FWDO01000007">
    <property type="protein sequence ID" value="SLM19625.1"/>
    <property type="molecule type" value="Genomic_DNA"/>
</dbReference>
<name>A0A3P3XTK4_9SPIR</name>
<evidence type="ECO:0000313" key="1">
    <source>
        <dbReference type="EMBL" id="SLM19625.1"/>
    </source>
</evidence>
<gene>
    <name evidence="1" type="ORF">SPIRO4BDMA_70047</name>
</gene>
<accession>A0A3P3XTK4</accession>
<proteinExistence type="predicted"/>